<reference evidence="2" key="1">
    <citation type="submission" date="2016-10" db="EMBL/GenBank/DDBJ databases">
        <authorList>
            <person name="Varghese N."/>
            <person name="Submissions S."/>
        </authorList>
    </citation>
    <scope>NUCLEOTIDE SEQUENCE [LARGE SCALE GENOMIC DNA]</scope>
    <source>
        <strain evidence="2">DSM 19110</strain>
    </source>
</reference>
<sequence length="158" mass="17929">MKDITPMALPNIFSQPVVDDTIQRINTLRSDTPAQWGKMNVSQMLAHCCVTYEMVYEDKHPKPGALMKLILKLLAKNKVVGEAPFKQGGPTAPAFIIKEQKDFEVEKGRLIAFIQKTQQLGEAQFDGKESHSFGILNKTEWNNMFYKHLNHHLTQFGA</sequence>
<dbReference type="Gene3D" id="1.20.120.450">
    <property type="entry name" value="dinb family like domain"/>
    <property type="match status" value="1"/>
</dbReference>
<accession>A0A1G9NQ98</accession>
<name>A0A1G9NQ98_9SPHI</name>
<dbReference type="InterPro" id="IPR011463">
    <property type="entry name" value="DUF1569"/>
</dbReference>
<dbReference type="AlphaFoldDB" id="A0A1G9NQ98"/>
<dbReference type="EMBL" id="FNGY01000002">
    <property type="protein sequence ID" value="SDL88473.1"/>
    <property type="molecule type" value="Genomic_DNA"/>
</dbReference>
<keyword evidence="2" id="KW-1185">Reference proteome</keyword>
<evidence type="ECO:0000313" key="1">
    <source>
        <dbReference type="EMBL" id="SDL88473.1"/>
    </source>
</evidence>
<protein>
    <recommendedName>
        <fullName evidence="3">DUF1569 domain-containing protein</fullName>
    </recommendedName>
</protein>
<dbReference type="RefSeq" id="WP_245723803.1">
    <property type="nucleotide sequence ID" value="NZ_FNGY01000002.1"/>
</dbReference>
<gene>
    <name evidence="1" type="ORF">SAMN05421820_102401</name>
</gene>
<dbReference type="Proteomes" id="UP000183200">
    <property type="component" value="Unassembled WGS sequence"/>
</dbReference>
<evidence type="ECO:0008006" key="3">
    <source>
        <dbReference type="Google" id="ProtNLM"/>
    </source>
</evidence>
<dbReference type="InterPro" id="IPR034660">
    <property type="entry name" value="DinB/YfiT-like"/>
</dbReference>
<dbReference type="Pfam" id="PF07606">
    <property type="entry name" value="DUF1569"/>
    <property type="match status" value="1"/>
</dbReference>
<dbReference type="STRING" id="430522.BFS30_17330"/>
<organism evidence="1 2">
    <name type="scientific">Pedobacter steynii</name>
    <dbReference type="NCBI Taxonomy" id="430522"/>
    <lineage>
        <taxon>Bacteria</taxon>
        <taxon>Pseudomonadati</taxon>
        <taxon>Bacteroidota</taxon>
        <taxon>Sphingobacteriia</taxon>
        <taxon>Sphingobacteriales</taxon>
        <taxon>Sphingobacteriaceae</taxon>
        <taxon>Pedobacter</taxon>
    </lineage>
</organism>
<evidence type="ECO:0000313" key="2">
    <source>
        <dbReference type="Proteomes" id="UP000183200"/>
    </source>
</evidence>
<proteinExistence type="predicted"/>